<evidence type="ECO:0000259" key="6">
    <source>
        <dbReference type="PROSITE" id="PS50249"/>
    </source>
</evidence>
<accession>A0A077P561</accession>
<dbReference type="InterPro" id="IPR037518">
    <property type="entry name" value="MPN"/>
</dbReference>
<protein>
    <submittedName>
        <fullName evidence="7">Putative phage minor tail protein ( phage tail protein) (Modular protein)</fullName>
    </submittedName>
</protein>
<dbReference type="GO" id="GO:0008235">
    <property type="term" value="F:metalloexopeptidase activity"/>
    <property type="evidence" value="ECO:0007669"/>
    <property type="project" value="TreeGrafter"/>
</dbReference>
<keyword evidence="3" id="KW-0378">Hydrolase</keyword>
<dbReference type="PANTHER" id="PTHR34858">
    <property type="entry name" value="CYSO-CYSTEINE PEPTIDASE"/>
    <property type="match status" value="1"/>
</dbReference>
<dbReference type="Pfam" id="PF25670">
    <property type="entry name" value="Phage_tail_C_2"/>
    <property type="match status" value="1"/>
</dbReference>
<evidence type="ECO:0000313" key="7">
    <source>
        <dbReference type="EMBL" id="CDH06200.1"/>
    </source>
</evidence>
<proteinExistence type="predicted"/>
<dbReference type="SMART" id="SM00232">
    <property type="entry name" value="JAB_MPN"/>
    <property type="match status" value="1"/>
</dbReference>
<dbReference type="PROSITE" id="PS50249">
    <property type="entry name" value="MPN"/>
    <property type="match status" value="1"/>
</dbReference>
<evidence type="ECO:0000256" key="3">
    <source>
        <dbReference type="ARBA" id="ARBA00022801"/>
    </source>
</evidence>
<evidence type="ECO:0000256" key="1">
    <source>
        <dbReference type="ARBA" id="ARBA00022670"/>
    </source>
</evidence>
<dbReference type="AlphaFoldDB" id="A0A077P561"/>
<dbReference type="InterPro" id="IPR051929">
    <property type="entry name" value="VirAsm_ModProt"/>
</dbReference>
<dbReference type="Pfam" id="PF14464">
    <property type="entry name" value="Prok-JAB"/>
    <property type="match status" value="1"/>
</dbReference>
<dbReference type="HOGENOM" id="CLU_643957_0_0_6"/>
<dbReference type="GO" id="GO:0008270">
    <property type="term" value="F:zinc ion binding"/>
    <property type="evidence" value="ECO:0007669"/>
    <property type="project" value="TreeGrafter"/>
</dbReference>
<keyword evidence="5" id="KW-0482">Metalloprotease</keyword>
<comment type="caution">
    <text evidence="7">The sequence shown here is derived from an EMBL/GenBank/DDBJ whole genome shotgun (WGS) entry which is preliminary data.</text>
</comment>
<evidence type="ECO:0000256" key="5">
    <source>
        <dbReference type="ARBA" id="ARBA00023049"/>
    </source>
</evidence>
<dbReference type="PANTHER" id="PTHR34858:SF1">
    <property type="entry name" value="CYSO-CYSTEINE PEPTIDASE"/>
    <property type="match status" value="1"/>
</dbReference>
<feature type="domain" description="MPN" evidence="6">
    <location>
        <begin position="1"/>
        <end position="129"/>
    </location>
</feature>
<dbReference type="EMBL" id="CBSX010000133">
    <property type="protein sequence ID" value="CDH06200.1"/>
    <property type="molecule type" value="Genomic_DNA"/>
</dbReference>
<sequence>METLRKHIIDTIMDHAQTEYPKECCGLVIQNSRKQQYIRCRNTAPSPTEQFSMHPEDYAEAEDAGTIIAIVHSHPDATTQPSQLDIAQCDLSQVPWVIVSWPEGDIRTIMPTVGIKPLLGRPFVHGIWDCYAIVRDWYRLERNIDIPDFERSDGWWERGENLYMKNYADAGFTECSGDLQVGDVIIMQVQAIRALQAAMEGKLVKEQNGADIPNKPEFVKNIGLAEVVKIGDYGVGTQPTGSTGSFTAVDANELLTAGWYAGGGGGARNFNSNYAPIMVMTRNGGDGTGFVAQIQVDEDGLASRYRSKNQWGKWKTTTVDGNGFLKRSSPIIQIHPDGHFITNDESEGATVTKLGLGHYKISGILGYNADGAWGVHGGISVPRDVNGNELVYVDDKVLPDGANQGDSPTERAYARPIAEQAHQVTG</sequence>
<keyword evidence="1" id="KW-0645">Protease</keyword>
<dbReference type="GO" id="GO:0006508">
    <property type="term" value="P:proteolysis"/>
    <property type="evidence" value="ECO:0007669"/>
    <property type="project" value="UniProtKB-KW"/>
</dbReference>
<keyword evidence="4" id="KW-0862">Zinc</keyword>
<organism evidence="7 8">
    <name type="scientific">Xenorhabdus bovienii str. oregonense</name>
    <dbReference type="NCBI Taxonomy" id="1398202"/>
    <lineage>
        <taxon>Bacteria</taxon>
        <taxon>Pseudomonadati</taxon>
        <taxon>Pseudomonadota</taxon>
        <taxon>Gammaproteobacteria</taxon>
        <taxon>Enterobacterales</taxon>
        <taxon>Morganellaceae</taxon>
        <taxon>Xenorhabdus</taxon>
    </lineage>
</organism>
<evidence type="ECO:0000256" key="2">
    <source>
        <dbReference type="ARBA" id="ARBA00022723"/>
    </source>
</evidence>
<gene>
    <name evidence="7" type="ORF">XBO1_2180003</name>
</gene>
<dbReference type="InterPro" id="IPR000555">
    <property type="entry name" value="JAMM/MPN+_dom"/>
</dbReference>
<evidence type="ECO:0000256" key="4">
    <source>
        <dbReference type="ARBA" id="ARBA00022833"/>
    </source>
</evidence>
<dbReference type="Proteomes" id="UP000028483">
    <property type="component" value="Unassembled WGS sequence"/>
</dbReference>
<dbReference type="SUPFAM" id="SSF102712">
    <property type="entry name" value="JAB1/MPN domain"/>
    <property type="match status" value="1"/>
</dbReference>
<dbReference type="Gene3D" id="3.40.140.10">
    <property type="entry name" value="Cytidine Deaminase, domain 2"/>
    <property type="match status" value="1"/>
</dbReference>
<dbReference type="InterPro" id="IPR058008">
    <property type="entry name" value="Gp26_C"/>
</dbReference>
<keyword evidence="2" id="KW-0479">Metal-binding</keyword>
<dbReference type="CDD" id="cd08073">
    <property type="entry name" value="MPN_NLPC_P60"/>
    <property type="match status" value="1"/>
</dbReference>
<dbReference type="InterPro" id="IPR028090">
    <property type="entry name" value="JAB_dom_prok"/>
</dbReference>
<reference evidence="7" key="1">
    <citation type="submission" date="2013-07" db="EMBL/GenBank/DDBJ databases">
        <title>Sub-species coevolution in mutualistic symbiosis.</title>
        <authorList>
            <person name="Murfin K."/>
            <person name="Klassen J."/>
            <person name="Lee M."/>
            <person name="Forst S."/>
            <person name="Stock P."/>
            <person name="Goodrich-Blair H."/>
        </authorList>
    </citation>
    <scope>NUCLEOTIDE SEQUENCE [LARGE SCALE GENOMIC DNA]</scope>
    <source>
        <strain evidence="7">Oregonense</strain>
    </source>
</reference>
<name>A0A077P561_XENBV</name>
<evidence type="ECO:0000313" key="8">
    <source>
        <dbReference type="Proteomes" id="UP000028483"/>
    </source>
</evidence>